<dbReference type="PANTHER" id="PTHR31631">
    <property type="entry name" value="PROTEIN NETWORKED 2D"/>
    <property type="match status" value="1"/>
</dbReference>
<evidence type="ECO:0000313" key="4">
    <source>
        <dbReference type="Proteomes" id="UP001159364"/>
    </source>
</evidence>
<protein>
    <recommendedName>
        <fullName evidence="2">NAB domain-containing protein</fullName>
    </recommendedName>
</protein>
<proteinExistence type="predicted"/>
<dbReference type="InterPro" id="IPR011684">
    <property type="entry name" value="NAB"/>
</dbReference>
<comment type="caution">
    <text evidence="3">The sequence shown here is derived from an EMBL/GenBank/DDBJ whole genome shotgun (WGS) entry which is preliminary data.</text>
</comment>
<dbReference type="GO" id="GO:0003779">
    <property type="term" value="F:actin binding"/>
    <property type="evidence" value="ECO:0007669"/>
    <property type="project" value="InterPro"/>
</dbReference>
<dbReference type="EMBL" id="JAIWQS010000007">
    <property type="protein sequence ID" value="KAJ8759377.1"/>
    <property type="molecule type" value="Genomic_DNA"/>
</dbReference>
<dbReference type="Proteomes" id="UP001159364">
    <property type="component" value="Linkage Group LG07"/>
</dbReference>
<dbReference type="PANTHER" id="PTHR31631:SF3">
    <property type="entry name" value="PROTEIN NETWORKED 2B"/>
    <property type="match status" value="1"/>
</dbReference>
<keyword evidence="4" id="KW-1185">Reference proteome</keyword>
<organism evidence="3 4">
    <name type="scientific">Erythroxylum novogranatense</name>
    <dbReference type="NCBI Taxonomy" id="1862640"/>
    <lineage>
        <taxon>Eukaryota</taxon>
        <taxon>Viridiplantae</taxon>
        <taxon>Streptophyta</taxon>
        <taxon>Embryophyta</taxon>
        <taxon>Tracheophyta</taxon>
        <taxon>Spermatophyta</taxon>
        <taxon>Magnoliopsida</taxon>
        <taxon>eudicotyledons</taxon>
        <taxon>Gunneridae</taxon>
        <taxon>Pentapetalae</taxon>
        <taxon>rosids</taxon>
        <taxon>fabids</taxon>
        <taxon>Malpighiales</taxon>
        <taxon>Erythroxylaceae</taxon>
        <taxon>Erythroxylum</taxon>
    </lineage>
</organism>
<reference evidence="3 4" key="1">
    <citation type="submission" date="2021-09" db="EMBL/GenBank/DDBJ databases">
        <title>Genomic insights and catalytic innovation underlie evolution of tropane alkaloids biosynthesis.</title>
        <authorList>
            <person name="Wang Y.-J."/>
            <person name="Tian T."/>
            <person name="Huang J.-P."/>
            <person name="Huang S.-X."/>
        </authorList>
    </citation>
    <scope>NUCLEOTIDE SEQUENCE [LARGE SCALE GENOMIC DNA]</scope>
    <source>
        <strain evidence="3">KIB-2018</strain>
        <tissue evidence="3">Leaf</tissue>
    </source>
</reference>
<gene>
    <name evidence="3" type="ORF">K2173_006897</name>
</gene>
<evidence type="ECO:0000313" key="3">
    <source>
        <dbReference type="EMBL" id="KAJ8759377.1"/>
    </source>
</evidence>
<dbReference type="Pfam" id="PF07765">
    <property type="entry name" value="KIP1"/>
    <property type="match status" value="1"/>
</dbReference>
<name>A0AAV8SY87_9ROSI</name>
<accession>A0AAV8SY87</accession>
<keyword evidence="1" id="KW-0175">Coiled coil</keyword>
<feature type="domain" description="NAB" evidence="2">
    <location>
        <begin position="12"/>
        <end position="92"/>
    </location>
</feature>
<evidence type="ECO:0000256" key="1">
    <source>
        <dbReference type="ARBA" id="ARBA00023054"/>
    </source>
</evidence>
<dbReference type="PROSITE" id="PS51774">
    <property type="entry name" value="NAB"/>
    <property type="match status" value="1"/>
</dbReference>
<sequence length="263" mass="30634">MDEERDDNSTGFSWWSDSHKRHHQSQWLRASLSDLEKKTSMMVNIIQNNGDTFAERSETFYKRRHELVEIVKHLHESYQALAEKYNQLRSEWLGVARLSLSSPSLDSSKQLQFLLDFFKENKTTTMLEASTFYPEFVTKKHSGTETQDISLEHGVLSQMEAEIVGDKSLRKIINGNDEGDVRLEGEELWNELRLKIWKLMEENMRQQAELAKRNDEKREIIKHLQSVVNELMEENRALKSCLPGIQSSASKRKGINCIGKFNN</sequence>
<evidence type="ECO:0000259" key="2">
    <source>
        <dbReference type="PROSITE" id="PS51774"/>
    </source>
</evidence>
<dbReference type="AlphaFoldDB" id="A0AAV8SY87"/>